<proteinExistence type="predicted"/>
<reference evidence="3 4" key="1">
    <citation type="journal article" date="2019" name="Sci. Transl. Med.">
        <title>Quorum sensing between bacterial species on the skin protects against epidermal injury in atopic dermatitis.</title>
        <authorList>
            <person name="Williams M.R."/>
        </authorList>
    </citation>
    <scope>NUCLEOTIDE SEQUENCE [LARGE SCALE GENOMIC DNA]</scope>
    <source>
        <strain evidence="3 4">E7</strain>
    </source>
</reference>
<protein>
    <submittedName>
        <fullName evidence="3">Competence protein CoiA</fullName>
    </submittedName>
</protein>
<comment type="caution">
    <text evidence="3">The sequence shown here is derived from an EMBL/GenBank/DDBJ whole genome shotgun (WGS) entry which is preliminary data.</text>
</comment>
<accession>A0A4Q9WEZ9</accession>
<dbReference type="Proteomes" id="UP000293637">
    <property type="component" value="Unassembled WGS sequence"/>
</dbReference>
<feature type="domain" description="Competence protein CoiA-like N-terminal" evidence="2">
    <location>
        <begin position="14"/>
        <end position="52"/>
    </location>
</feature>
<dbReference type="Pfam" id="PF06054">
    <property type="entry name" value="CoiA_nuc"/>
    <property type="match status" value="1"/>
</dbReference>
<dbReference type="RefSeq" id="WP_002493126.1">
    <property type="nucleotide sequence ID" value="NZ_AP021848.1"/>
</dbReference>
<evidence type="ECO:0000259" key="2">
    <source>
        <dbReference type="Pfam" id="PF25164"/>
    </source>
</evidence>
<dbReference type="InterPro" id="IPR010330">
    <property type="entry name" value="CoiA_nuc"/>
</dbReference>
<dbReference type="InterPro" id="IPR057253">
    <property type="entry name" value="CoiA-like_N"/>
</dbReference>
<evidence type="ECO:0000313" key="4">
    <source>
        <dbReference type="Proteomes" id="UP000293637"/>
    </source>
</evidence>
<evidence type="ECO:0000313" key="3">
    <source>
        <dbReference type="EMBL" id="TBW72940.1"/>
    </source>
</evidence>
<dbReference type="AlphaFoldDB" id="A0A4Q9WEZ9"/>
<gene>
    <name evidence="3" type="ORF">EQ812_03615</name>
</gene>
<feature type="domain" description="Competence protein CoiA nuclease-like" evidence="1">
    <location>
        <begin position="58"/>
        <end position="199"/>
    </location>
</feature>
<organism evidence="3 4">
    <name type="scientific">Staphylococcus lugdunensis</name>
    <dbReference type="NCBI Taxonomy" id="28035"/>
    <lineage>
        <taxon>Bacteria</taxon>
        <taxon>Bacillati</taxon>
        <taxon>Bacillota</taxon>
        <taxon>Bacilli</taxon>
        <taxon>Bacillales</taxon>
        <taxon>Staphylococcaceae</taxon>
        <taxon>Staphylococcus</taxon>
    </lineage>
</organism>
<dbReference type="Pfam" id="PF25164">
    <property type="entry name" value="CoiA_N"/>
    <property type="match status" value="1"/>
</dbReference>
<dbReference type="EMBL" id="SCHB01000002">
    <property type="protein sequence ID" value="TBW72940.1"/>
    <property type="molecule type" value="Genomic_DNA"/>
</dbReference>
<sequence length="323" mass="38156">MLSAFNNKRQLIKAVDAMNSEHYYCPSCRELVILKRGYKVKAHFAHRSHSLCIHAKGESQLHYQMKYHIAQSYLLHGQKVEIEPFLTDIQQYPDLLINDKFVIELQLSTIPFNIIKQRTKGLMSVGKHVIWLLQGLQFSRNQLTLTQFQSSFIHPEQRTLYEWDDREKSFYCYHHIQHLGGKRFSARKTQTSPLNILKLQSPCPSVSFKLANHHIKYYIQQCRRQNSVLEPTLSAIYQLRLSDDQATQFLGYIFPNQIYINSHPIAWQAQLLLYLTHKINFNYFKSSVKFRNLLFSNATEEDILNMLITQYKQTFDSMFKRAK</sequence>
<dbReference type="PIRSF" id="PIRSF007487">
    <property type="entry name" value="Competence-induced_CoiA_bac"/>
    <property type="match status" value="1"/>
</dbReference>
<name>A0A4Q9WEZ9_STALU</name>
<evidence type="ECO:0000259" key="1">
    <source>
        <dbReference type="Pfam" id="PF06054"/>
    </source>
</evidence>
<dbReference type="InterPro" id="IPR021176">
    <property type="entry name" value="Competence-induced_CoiA"/>
</dbReference>